<dbReference type="STRING" id="266128.ABB25_11105"/>
<reference evidence="5 7" key="1">
    <citation type="submission" date="2015-05" db="EMBL/GenBank/DDBJ databases">
        <title>Genome sequencing and analysis of members of genus Stenotrophomonas.</title>
        <authorList>
            <person name="Patil P.P."/>
            <person name="Midha S."/>
            <person name="Patil P.B."/>
        </authorList>
    </citation>
    <scope>NUCLEOTIDE SEQUENCE [LARGE SCALE GENOMIC DNA]</scope>
    <source>
        <strain evidence="5 7">DSM 17805</strain>
    </source>
</reference>
<dbReference type="HAMAP" id="MF_02210">
    <property type="entry name" value="RimI"/>
    <property type="match status" value="1"/>
</dbReference>
<dbReference type="InterPro" id="IPR043690">
    <property type="entry name" value="RimI"/>
</dbReference>
<evidence type="ECO:0000313" key="7">
    <source>
        <dbReference type="Proteomes" id="UP000051254"/>
    </source>
</evidence>
<accession>A0A0R0BQP1</accession>
<dbReference type="Gene3D" id="3.40.630.30">
    <property type="match status" value="1"/>
</dbReference>
<comment type="caution">
    <text evidence="3">Lacks conserved residue(s) required for the propagation of feature annotation.</text>
</comment>
<accession>A0A7W3YTZ7</accession>
<organism evidence="5 7">
    <name type="scientific">Stenotrophomonas koreensis</name>
    <dbReference type="NCBI Taxonomy" id="266128"/>
    <lineage>
        <taxon>Bacteria</taxon>
        <taxon>Pseudomonadati</taxon>
        <taxon>Pseudomonadota</taxon>
        <taxon>Gammaproteobacteria</taxon>
        <taxon>Lysobacterales</taxon>
        <taxon>Lysobacteraceae</taxon>
        <taxon>Stenotrophomonas</taxon>
    </lineage>
</organism>
<feature type="domain" description="N-acetyltransferase" evidence="4">
    <location>
        <begin position="8"/>
        <end position="154"/>
    </location>
</feature>
<dbReference type="InterPro" id="IPR006464">
    <property type="entry name" value="AcTrfase_RimI/Ard1"/>
</dbReference>
<keyword evidence="6" id="KW-0687">Ribonucleoprotein</keyword>
<dbReference type="GO" id="GO:0005737">
    <property type="term" value="C:cytoplasm"/>
    <property type="evidence" value="ECO:0007669"/>
    <property type="project" value="UniProtKB-SubCell"/>
</dbReference>
<dbReference type="GO" id="GO:0008999">
    <property type="term" value="F:protein-N-terminal-alanine acetyltransferase activity"/>
    <property type="evidence" value="ECO:0007669"/>
    <property type="project" value="UniProtKB-UniRule"/>
</dbReference>
<evidence type="ECO:0000313" key="6">
    <source>
        <dbReference type="EMBL" id="MBB1115607.1"/>
    </source>
</evidence>
<dbReference type="Pfam" id="PF00583">
    <property type="entry name" value="Acetyltransf_1"/>
    <property type="match status" value="1"/>
</dbReference>
<dbReference type="SUPFAM" id="SSF55729">
    <property type="entry name" value="Acyl-CoA N-acyltransferases (Nat)"/>
    <property type="match status" value="1"/>
</dbReference>
<dbReference type="PANTHER" id="PTHR43877">
    <property type="entry name" value="AMINOALKYLPHOSPHONATE N-ACETYLTRANSFERASE-RELATED-RELATED"/>
    <property type="match status" value="1"/>
</dbReference>
<dbReference type="RefSeq" id="WP_057666772.1">
    <property type="nucleotide sequence ID" value="NZ_JACIUV010000001.1"/>
</dbReference>
<comment type="function">
    <text evidence="3">Acetylates the N-terminal alanine of ribosomal protein bS18.</text>
</comment>
<dbReference type="EMBL" id="LDJH01000018">
    <property type="protein sequence ID" value="KRG56682.1"/>
    <property type="molecule type" value="Genomic_DNA"/>
</dbReference>
<dbReference type="NCBIfam" id="TIGR01575">
    <property type="entry name" value="rimI"/>
    <property type="match status" value="1"/>
</dbReference>
<feature type="binding site" evidence="3">
    <location>
        <position position="114"/>
    </location>
    <ligand>
        <name>acetyl-CoA</name>
        <dbReference type="ChEBI" id="CHEBI:57288"/>
    </ligand>
</feature>
<sequence length="164" mass="18295">MVRAVDAPVLRCMRGEDLDAVMAIEQRAYPFPWTRGIFIDCLASGYSAWVLEHGRQIIGYGLLSVAADEAHVLNVCVDPLVQSRGHGRLLLRALLDAARKHQAQRVFLEVRPSNPKAIALYQSEGFNEIGRRPRYYPAANNGREDAIVMAIELLDADIDKMPPL</sequence>
<keyword evidence="1 3" id="KW-0808">Transferase</keyword>
<keyword evidence="7" id="KW-1185">Reference proteome</keyword>
<comment type="subcellular location">
    <subcellularLocation>
        <location evidence="3">Cytoplasm</location>
    </subcellularLocation>
</comment>
<keyword evidence="3" id="KW-0963">Cytoplasm</keyword>
<comment type="similarity">
    <text evidence="3">Belongs to the acetyltransferase family. RimI subfamily.</text>
</comment>
<gene>
    <name evidence="3 6" type="primary">rimI</name>
    <name evidence="5" type="ORF">ABB25_11105</name>
    <name evidence="6" type="ORF">H4O09_00815</name>
</gene>
<dbReference type="Proteomes" id="UP000051254">
    <property type="component" value="Unassembled WGS sequence"/>
</dbReference>
<reference evidence="6 8" key="2">
    <citation type="submission" date="2020-08" db="EMBL/GenBank/DDBJ databases">
        <title>Stenotrophomonas sp. W1S232.</title>
        <authorList>
            <person name="Deng Y."/>
        </authorList>
    </citation>
    <scope>NUCLEOTIDE SEQUENCE [LARGE SCALE GENOMIC DNA]</scope>
    <source>
        <strain evidence="6 8">W1S232</strain>
    </source>
</reference>
<dbReference type="OrthoDB" id="9796919at2"/>
<evidence type="ECO:0000259" key="4">
    <source>
        <dbReference type="PROSITE" id="PS51186"/>
    </source>
</evidence>
<dbReference type="AlphaFoldDB" id="A0A0R0BQP1"/>
<feature type="active site" description="Proton acceptor" evidence="3">
    <location>
        <position position="109"/>
    </location>
</feature>
<evidence type="ECO:0000256" key="2">
    <source>
        <dbReference type="ARBA" id="ARBA00023315"/>
    </source>
</evidence>
<feature type="active site" description="Proton donor" evidence="3">
    <location>
        <position position="121"/>
    </location>
</feature>
<dbReference type="Proteomes" id="UP000550609">
    <property type="component" value="Unassembled WGS sequence"/>
</dbReference>
<dbReference type="InterPro" id="IPR016181">
    <property type="entry name" value="Acyl_CoA_acyltransferase"/>
</dbReference>
<protein>
    <recommendedName>
        <fullName evidence="3">[Ribosomal protein bS18]-alanine N-acetyltransferase</fullName>
        <ecNumber evidence="3">2.3.1.266</ecNumber>
    </recommendedName>
</protein>
<dbReference type="PATRIC" id="fig|266128.3.peg.1100"/>
<keyword evidence="2 3" id="KW-0012">Acyltransferase</keyword>
<comment type="caution">
    <text evidence="5">The sequence shown here is derived from an EMBL/GenBank/DDBJ whole genome shotgun (WGS) entry which is preliminary data.</text>
</comment>
<dbReference type="InterPro" id="IPR000182">
    <property type="entry name" value="GNAT_dom"/>
</dbReference>
<dbReference type="EC" id="2.3.1.266" evidence="3"/>
<evidence type="ECO:0000313" key="5">
    <source>
        <dbReference type="EMBL" id="KRG56682.1"/>
    </source>
</evidence>
<comment type="catalytic activity">
    <reaction evidence="3">
        <text>N-terminal L-alanyl-[ribosomal protein bS18] + acetyl-CoA = N-terminal N(alpha)-acetyl-L-alanyl-[ribosomal protein bS18] + CoA + H(+)</text>
        <dbReference type="Rhea" id="RHEA:43756"/>
        <dbReference type="Rhea" id="RHEA-COMP:10676"/>
        <dbReference type="Rhea" id="RHEA-COMP:10677"/>
        <dbReference type="ChEBI" id="CHEBI:15378"/>
        <dbReference type="ChEBI" id="CHEBI:57287"/>
        <dbReference type="ChEBI" id="CHEBI:57288"/>
        <dbReference type="ChEBI" id="CHEBI:64718"/>
        <dbReference type="ChEBI" id="CHEBI:83683"/>
        <dbReference type="EC" id="2.3.1.266"/>
    </reaction>
</comment>
<name>A0A0R0BQP1_9GAMM</name>
<keyword evidence="6" id="KW-0689">Ribosomal protein</keyword>
<dbReference type="GO" id="GO:0005840">
    <property type="term" value="C:ribosome"/>
    <property type="evidence" value="ECO:0007669"/>
    <property type="project" value="UniProtKB-KW"/>
</dbReference>
<proteinExistence type="inferred from homology"/>
<evidence type="ECO:0000256" key="3">
    <source>
        <dbReference type="HAMAP-Rule" id="MF_02210"/>
    </source>
</evidence>
<dbReference type="InterPro" id="IPR050832">
    <property type="entry name" value="Bact_Acetyltransf"/>
</dbReference>
<dbReference type="PROSITE" id="PS51186">
    <property type="entry name" value="GNAT"/>
    <property type="match status" value="1"/>
</dbReference>
<evidence type="ECO:0000313" key="8">
    <source>
        <dbReference type="Proteomes" id="UP000550609"/>
    </source>
</evidence>
<dbReference type="EMBL" id="JACIUV010000001">
    <property type="protein sequence ID" value="MBB1115607.1"/>
    <property type="molecule type" value="Genomic_DNA"/>
</dbReference>
<evidence type="ECO:0000256" key="1">
    <source>
        <dbReference type="ARBA" id="ARBA00022679"/>
    </source>
</evidence>